<keyword evidence="1" id="KW-0808">Transferase</keyword>
<dbReference type="RefSeq" id="WP_013485373.1">
    <property type="nucleotide sequence ID" value="NC_014828.1"/>
</dbReference>
<dbReference type="SUPFAM" id="SSF52540">
    <property type="entry name" value="P-loop containing nucleoside triphosphate hydrolases"/>
    <property type="match status" value="1"/>
</dbReference>
<accession>E6U7J5</accession>
<dbReference type="InterPro" id="IPR027417">
    <property type="entry name" value="P-loop_NTPase"/>
</dbReference>
<dbReference type="Pfam" id="PF13189">
    <property type="entry name" value="Cytidylate_kin2"/>
    <property type="match status" value="1"/>
</dbReference>
<keyword evidence="2" id="KW-1185">Reference proteome</keyword>
<dbReference type="EMBL" id="CP002400">
    <property type="protein sequence ID" value="ADU27018.1"/>
    <property type="molecule type" value="Genomic_DNA"/>
</dbReference>
<dbReference type="KEGG" id="eha:Ethha_1481"/>
<keyword evidence="1" id="KW-0418">Kinase</keyword>
<dbReference type="Proteomes" id="UP000001551">
    <property type="component" value="Chromosome"/>
</dbReference>
<sequence length="209" mass="24018">MKEQPYVITISHQLGCGGSYIGKKLSEEFHIPFVDRDILKQIASKLNIAEEDLEHRDERLSSFWEEFTRLQLYTEPLAGGELQYYPSDKELFYLESEYITRIVNESSAVILGRGGRYVLRDHPRHASIFITADLPERIKRVATLFQITEEEAKDKIQTNDKERAAFNRAFTKSDGLDTRLYDLSINTSSLGLDLATRIASDAIHFKLDI</sequence>
<dbReference type="STRING" id="663278.Ethha_1481"/>
<dbReference type="AlphaFoldDB" id="E6U7J5"/>
<dbReference type="Gene3D" id="3.40.50.300">
    <property type="entry name" value="P-loop containing nucleotide triphosphate hydrolases"/>
    <property type="match status" value="1"/>
</dbReference>
<organism evidence="1 2">
    <name type="scientific">Ethanoligenens harbinense (strain DSM 18485 / JCM 12961 / CGMCC 1.5033 / YUAN-3)</name>
    <dbReference type="NCBI Taxonomy" id="663278"/>
    <lineage>
        <taxon>Bacteria</taxon>
        <taxon>Bacillati</taxon>
        <taxon>Bacillota</taxon>
        <taxon>Clostridia</taxon>
        <taxon>Eubacteriales</taxon>
        <taxon>Oscillospiraceae</taxon>
        <taxon>Ethanoligenens</taxon>
    </lineage>
</organism>
<dbReference type="eggNOG" id="COG1102">
    <property type="taxonomic scope" value="Bacteria"/>
</dbReference>
<evidence type="ECO:0000313" key="2">
    <source>
        <dbReference type="Proteomes" id="UP000001551"/>
    </source>
</evidence>
<protein>
    <submittedName>
        <fullName evidence="1">Cytidylate kinase</fullName>
    </submittedName>
</protein>
<reference evidence="1 2" key="1">
    <citation type="submission" date="2010-12" db="EMBL/GenBank/DDBJ databases">
        <title>Complete sequence of Ethanoligenens harbinense YUAN-3.</title>
        <authorList>
            <person name="Lucas S."/>
            <person name="Copeland A."/>
            <person name="Lapidus A."/>
            <person name="Cheng J.-F."/>
            <person name="Bruce D."/>
            <person name="Goodwin L."/>
            <person name="Pitluck S."/>
            <person name="Chertkov O."/>
            <person name="Misra M."/>
            <person name="Detter J.C."/>
            <person name="Han C."/>
            <person name="Tapia R."/>
            <person name="Land M."/>
            <person name="Hauser L."/>
            <person name="Jeffries C."/>
            <person name="Kyrpides N."/>
            <person name="Ivanova N."/>
            <person name="Mikhailova N."/>
            <person name="Wang A."/>
            <person name="Mouttaki H."/>
            <person name="He Z."/>
            <person name="Zhou J."/>
            <person name="Hemme C.L."/>
            <person name="Woyke T."/>
        </authorList>
    </citation>
    <scope>NUCLEOTIDE SEQUENCE [LARGE SCALE GENOMIC DNA]</scope>
    <source>
        <strain evidence="2">DSM 18485 / JCM 12961 / CGMCC 1.5033 / YUAN-3</strain>
    </source>
</reference>
<proteinExistence type="predicted"/>
<dbReference type="GO" id="GO:0016301">
    <property type="term" value="F:kinase activity"/>
    <property type="evidence" value="ECO:0007669"/>
    <property type="project" value="UniProtKB-KW"/>
</dbReference>
<name>E6U7J5_ETHHY</name>
<evidence type="ECO:0000313" key="1">
    <source>
        <dbReference type="EMBL" id="ADU27018.1"/>
    </source>
</evidence>
<dbReference type="HOGENOM" id="CLU_065155_3_1_9"/>
<gene>
    <name evidence="1" type="ordered locus">Ethha_1481</name>
</gene>